<sequence length="270" mass="29571">MIRPRLTPLAAGLALLLLSPATHAHRLWLVASTTVLSGTGQHIAVEGAISNDLFFPNHLSLPLAATTATSPSGKKLELLSPAEGKIRTSFELKLDETGTYRIATINDMMFLSWKEGGETRHARGTPAEMDKRDLTKLEGVELSRWISRVETVVTCGEPTPLKPTGEGIEFEFISHPNDLFHGETSTFRLLRDGKPLPETKVAVVKGDDRFRDEVGELTITSDAEGLVKVAWPSAGRFWLSAEAEQKPGEYKGKPLERGAAYFLTLDVLPQ</sequence>
<dbReference type="Proteomes" id="UP001207930">
    <property type="component" value="Unassembled WGS sequence"/>
</dbReference>
<keyword evidence="3" id="KW-1185">Reference proteome</keyword>
<feature type="chain" id="PRO_5046271029" evidence="1">
    <location>
        <begin position="25"/>
        <end position="270"/>
    </location>
</feature>
<proteinExistence type="predicted"/>
<evidence type="ECO:0000313" key="2">
    <source>
        <dbReference type="EMBL" id="MCW1887536.1"/>
    </source>
</evidence>
<reference evidence="2 3" key="1">
    <citation type="submission" date="2022-10" db="EMBL/GenBank/DDBJ databases">
        <title>Luteolibacter flavescens strain MCCC 1K03193, whole genome shotgun sequencing project.</title>
        <authorList>
            <person name="Zhao G."/>
            <person name="Shen L."/>
        </authorList>
    </citation>
    <scope>NUCLEOTIDE SEQUENCE [LARGE SCALE GENOMIC DNA]</scope>
    <source>
        <strain evidence="2 3">MCCC 1K03193</strain>
    </source>
</reference>
<dbReference type="InterPro" id="IPR019613">
    <property type="entry name" value="DUF4198"/>
</dbReference>
<feature type="signal peptide" evidence="1">
    <location>
        <begin position="1"/>
        <end position="24"/>
    </location>
</feature>
<evidence type="ECO:0000256" key="1">
    <source>
        <dbReference type="SAM" id="SignalP"/>
    </source>
</evidence>
<gene>
    <name evidence="2" type="ORF">OKA04_22560</name>
</gene>
<dbReference type="RefSeq" id="WP_264503491.1">
    <property type="nucleotide sequence ID" value="NZ_JAPDDS010000019.1"/>
</dbReference>
<protein>
    <submittedName>
        <fullName evidence="2">DUF4198 domain-containing protein</fullName>
    </submittedName>
</protein>
<dbReference type="EMBL" id="JAPDDS010000019">
    <property type="protein sequence ID" value="MCW1887536.1"/>
    <property type="molecule type" value="Genomic_DNA"/>
</dbReference>
<accession>A0ABT3FVC7</accession>
<keyword evidence="1" id="KW-0732">Signal</keyword>
<comment type="caution">
    <text evidence="2">The sequence shown here is derived from an EMBL/GenBank/DDBJ whole genome shotgun (WGS) entry which is preliminary data.</text>
</comment>
<evidence type="ECO:0000313" key="3">
    <source>
        <dbReference type="Proteomes" id="UP001207930"/>
    </source>
</evidence>
<organism evidence="2 3">
    <name type="scientific">Luteolibacter flavescens</name>
    <dbReference type="NCBI Taxonomy" id="1859460"/>
    <lineage>
        <taxon>Bacteria</taxon>
        <taxon>Pseudomonadati</taxon>
        <taxon>Verrucomicrobiota</taxon>
        <taxon>Verrucomicrobiia</taxon>
        <taxon>Verrucomicrobiales</taxon>
        <taxon>Verrucomicrobiaceae</taxon>
        <taxon>Luteolibacter</taxon>
    </lineage>
</organism>
<dbReference type="Pfam" id="PF10670">
    <property type="entry name" value="DUF4198"/>
    <property type="match status" value="1"/>
</dbReference>
<name>A0ABT3FVC7_9BACT</name>